<dbReference type="PANTHER" id="PTHR24421:SF63">
    <property type="entry name" value="SENSOR HISTIDINE KINASE DESK"/>
    <property type="match status" value="1"/>
</dbReference>
<feature type="transmembrane region" description="Helical" evidence="4">
    <location>
        <begin position="129"/>
        <end position="147"/>
    </location>
</feature>
<evidence type="ECO:0000256" key="2">
    <source>
        <dbReference type="ARBA" id="ARBA00022777"/>
    </source>
</evidence>
<dbReference type="GO" id="GO:0000155">
    <property type="term" value="F:phosphorelay sensor kinase activity"/>
    <property type="evidence" value="ECO:0007669"/>
    <property type="project" value="InterPro"/>
</dbReference>
<accession>A0A9X2IFJ9</accession>
<dbReference type="CDD" id="cd16917">
    <property type="entry name" value="HATPase_UhpB-NarQ-NarX-like"/>
    <property type="match status" value="1"/>
</dbReference>
<sequence>MTARPFPAARLLWLVWLVFLAFPLSEAVAAGGAATALGVLGTLGFAAAYVVGVWQLPGGAGSRTSLVVLALLAGLVLGLVPVIGLGVVSFLPFLQSYGVFVLPRPWCFWWVGVVALGLLAPWLLDPSQGWLVVTLIVVAVGAGTAVGRELTDRGDALRGVSEQLAVTAERERVARDVHDVLGHSLTVVVLKAELAERLVEADPAAARRELGELRDLAREALAEVRATVTGLRAAVLTDELAAARSALEAAGVAARMPDDGGALDPALHPAAAWAVREAVTNVVRHAHATACRVELLPAGVRVLDDGVGLRGSAPGNGLRGLRERVAAVDGLLEVADRPGGGTVLEVLW</sequence>
<evidence type="ECO:0000256" key="3">
    <source>
        <dbReference type="ARBA" id="ARBA00023012"/>
    </source>
</evidence>
<gene>
    <name evidence="6" type="ORF">M8330_16645</name>
</gene>
<dbReference type="GO" id="GO:0046983">
    <property type="term" value="F:protein dimerization activity"/>
    <property type="evidence" value="ECO:0007669"/>
    <property type="project" value="InterPro"/>
</dbReference>
<evidence type="ECO:0000259" key="5">
    <source>
        <dbReference type="Pfam" id="PF07730"/>
    </source>
</evidence>
<keyword evidence="7" id="KW-1185">Reference proteome</keyword>
<keyword evidence="2 6" id="KW-0418">Kinase</keyword>
<name>A0A9X2IFJ9_9ACTN</name>
<dbReference type="InterPro" id="IPR050482">
    <property type="entry name" value="Sensor_HK_TwoCompSys"/>
</dbReference>
<dbReference type="RefSeq" id="WP_250828240.1">
    <property type="nucleotide sequence ID" value="NZ_JAMOIL010000024.1"/>
</dbReference>
<keyword evidence="3" id="KW-0902">Two-component regulatory system</keyword>
<dbReference type="Gene3D" id="1.20.5.1930">
    <property type="match status" value="1"/>
</dbReference>
<feature type="transmembrane region" description="Helical" evidence="4">
    <location>
        <begin position="37"/>
        <end position="54"/>
    </location>
</feature>
<feature type="domain" description="Signal transduction histidine kinase subgroup 3 dimerisation and phosphoacceptor" evidence="5">
    <location>
        <begin position="169"/>
        <end position="235"/>
    </location>
</feature>
<dbReference type="EMBL" id="JAMOIL010000024">
    <property type="protein sequence ID" value="MCM0621921.1"/>
    <property type="molecule type" value="Genomic_DNA"/>
</dbReference>
<dbReference type="PANTHER" id="PTHR24421">
    <property type="entry name" value="NITRATE/NITRITE SENSOR PROTEIN NARX-RELATED"/>
    <property type="match status" value="1"/>
</dbReference>
<evidence type="ECO:0000256" key="1">
    <source>
        <dbReference type="ARBA" id="ARBA00022679"/>
    </source>
</evidence>
<feature type="transmembrane region" description="Helical" evidence="4">
    <location>
        <begin position="106"/>
        <end position="124"/>
    </location>
</feature>
<dbReference type="AlphaFoldDB" id="A0A9X2IFJ9"/>
<feature type="transmembrane region" description="Helical" evidence="4">
    <location>
        <begin position="66"/>
        <end position="94"/>
    </location>
</feature>
<reference evidence="6" key="1">
    <citation type="submission" date="2022-05" db="EMBL/GenBank/DDBJ databases">
        <authorList>
            <person name="Tuo L."/>
        </authorList>
    </citation>
    <scope>NUCLEOTIDE SEQUENCE</scope>
    <source>
        <strain evidence="6">BSK12Z-4</strain>
    </source>
</reference>
<dbReference type="InterPro" id="IPR036890">
    <property type="entry name" value="HATPase_C_sf"/>
</dbReference>
<keyword evidence="4" id="KW-0812">Transmembrane</keyword>
<evidence type="ECO:0000256" key="4">
    <source>
        <dbReference type="SAM" id="Phobius"/>
    </source>
</evidence>
<protein>
    <submittedName>
        <fullName evidence="6">Sensor histidine kinase</fullName>
    </submittedName>
</protein>
<organism evidence="6 7">
    <name type="scientific">Nocardioides bruguierae</name>
    <dbReference type="NCBI Taxonomy" id="2945102"/>
    <lineage>
        <taxon>Bacteria</taxon>
        <taxon>Bacillati</taxon>
        <taxon>Actinomycetota</taxon>
        <taxon>Actinomycetes</taxon>
        <taxon>Propionibacteriales</taxon>
        <taxon>Nocardioidaceae</taxon>
        <taxon>Nocardioides</taxon>
    </lineage>
</organism>
<keyword evidence="4" id="KW-1133">Transmembrane helix</keyword>
<dbReference type="Pfam" id="PF07730">
    <property type="entry name" value="HisKA_3"/>
    <property type="match status" value="1"/>
</dbReference>
<dbReference type="Gene3D" id="3.30.565.10">
    <property type="entry name" value="Histidine kinase-like ATPase, C-terminal domain"/>
    <property type="match status" value="1"/>
</dbReference>
<dbReference type="Proteomes" id="UP001139485">
    <property type="component" value="Unassembled WGS sequence"/>
</dbReference>
<dbReference type="InterPro" id="IPR011712">
    <property type="entry name" value="Sig_transdc_His_kin_sub3_dim/P"/>
</dbReference>
<evidence type="ECO:0000313" key="6">
    <source>
        <dbReference type="EMBL" id="MCM0621921.1"/>
    </source>
</evidence>
<proteinExistence type="predicted"/>
<dbReference type="GO" id="GO:0016020">
    <property type="term" value="C:membrane"/>
    <property type="evidence" value="ECO:0007669"/>
    <property type="project" value="InterPro"/>
</dbReference>
<comment type="caution">
    <text evidence="6">The sequence shown here is derived from an EMBL/GenBank/DDBJ whole genome shotgun (WGS) entry which is preliminary data.</text>
</comment>
<keyword evidence="4" id="KW-0472">Membrane</keyword>
<keyword evidence="1" id="KW-0808">Transferase</keyword>
<evidence type="ECO:0000313" key="7">
    <source>
        <dbReference type="Proteomes" id="UP001139485"/>
    </source>
</evidence>
<dbReference type="SUPFAM" id="SSF55874">
    <property type="entry name" value="ATPase domain of HSP90 chaperone/DNA topoisomerase II/histidine kinase"/>
    <property type="match status" value="1"/>
</dbReference>